<keyword evidence="2 5" id="KW-0489">Methyltransferase</keyword>
<organism evidence="5 6">
    <name type="scientific">Parvibaculum sedimenti</name>
    <dbReference type="NCBI Taxonomy" id="2608632"/>
    <lineage>
        <taxon>Bacteria</taxon>
        <taxon>Pseudomonadati</taxon>
        <taxon>Pseudomonadota</taxon>
        <taxon>Alphaproteobacteria</taxon>
        <taxon>Hyphomicrobiales</taxon>
        <taxon>Parvibaculaceae</taxon>
        <taxon>Parvibaculum</taxon>
    </lineage>
</organism>
<dbReference type="GO" id="GO:0032259">
    <property type="term" value="P:methylation"/>
    <property type="evidence" value="ECO:0007669"/>
    <property type="project" value="UniProtKB-KW"/>
</dbReference>
<dbReference type="InterPro" id="IPR029063">
    <property type="entry name" value="SAM-dependent_MTases_sf"/>
</dbReference>
<dbReference type="AlphaFoldDB" id="A0A6N6VGZ4"/>
<feature type="domain" description="Methyltransferase type 11" evidence="4">
    <location>
        <begin position="48"/>
        <end position="145"/>
    </location>
</feature>
<proteinExistence type="inferred from homology"/>
<accession>A0A6N6VGZ4</accession>
<dbReference type="InterPro" id="IPR013216">
    <property type="entry name" value="Methyltransf_11"/>
</dbReference>
<evidence type="ECO:0000256" key="2">
    <source>
        <dbReference type="ARBA" id="ARBA00022603"/>
    </source>
</evidence>
<dbReference type="EMBL" id="WESC01000008">
    <property type="protein sequence ID" value="KAB7739978.1"/>
    <property type="molecule type" value="Genomic_DNA"/>
</dbReference>
<dbReference type="RefSeq" id="WP_152216357.1">
    <property type="nucleotide sequence ID" value="NZ_WESC01000008.1"/>
</dbReference>
<evidence type="ECO:0000256" key="1">
    <source>
        <dbReference type="ARBA" id="ARBA00008361"/>
    </source>
</evidence>
<comment type="similarity">
    <text evidence="1">Belongs to the methyltransferase superfamily.</text>
</comment>
<dbReference type="InterPro" id="IPR051052">
    <property type="entry name" value="Diverse_substrate_MTase"/>
</dbReference>
<dbReference type="Gene3D" id="3.40.50.150">
    <property type="entry name" value="Vaccinia Virus protein VP39"/>
    <property type="match status" value="1"/>
</dbReference>
<protein>
    <submittedName>
        <fullName evidence="5">Methyltransferase domain-containing protein</fullName>
    </submittedName>
</protein>
<gene>
    <name evidence="5" type="ORF">F2P47_10785</name>
</gene>
<evidence type="ECO:0000313" key="6">
    <source>
        <dbReference type="Proteomes" id="UP000468901"/>
    </source>
</evidence>
<dbReference type="PANTHER" id="PTHR44942">
    <property type="entry name" value="METHYLTRANSF_11 DOMAIN-CONTAINING PROTEIN"/>
    <property type="match status" value="1"/>
</dbReference>
<evidence type="ECO:0000256" key="3">
    <source>
        <dbReference type="ARBA" id="ARBA00022679"/>
    </source>
</evidence>
<evidence type="ECO:0000313" key="5">
    <source>
        <dbReference type="EMBL" id="KAB7739978.1"/>
    </source>
</evidence>
<dbReference type="SUPFAM" id="SSF53335">
    <property type="entry name" value="S-adenosyl-L-methionine-dependent methyltransferases"/>
    <property type="match status" value="1"/>
</dbReference>
<reference evidence="5 6" key="1">
    <citation type="submission" date="2019-09" db="EMBL/GenBank/DDBJ databases">
        <title>Parvibaculum sedimenti sp. nov., isolated from sediment.</title>
        <authorList>
            <person name="Wang Y."/>
        </authorList>
    </citation>
    <scope>NUCLEOTIDE SEQUENCE [LARGE SCALE GENOMIC DNA]</scope>
    <source>
        <strain evidence="5 6">HXT-9</strain>
    </source>
</reference>
<evidence type="ECO:0000259" key="4">
    <source>
        <dbReference type="Pfam" id="PF08241"/>
    </source>
</evidence>
<keyword evidence="3 5" id="KW-0808">Transferase</keyword>
<keyword evidence="6" id="KW-1185">Reference proteome</keyword>
<dbReference type="Pfam" id="PF08241">
    <property type="entry name" value="Methyltransf_11"/>
    <property type="match status" value="1"/>
</dbReference>
<dbReference type="Proteomes" id="UP000468901">
    <property type="component" value="Unassembled WGS sequence"/>
</dbReference>
<name>A0A6N6VGZ4_9HYPH</name>
<dbReference type="GO" id="GO:0008757">
    <property type="term" value="F:S-adenosylmethionine-dependent methyltransferase activity"/>
    <property type="evidence" value="ECO:0007669"/>
    <property type="project" value="InterPro"/>
</dbReference>
<dbReference type="CDD" id="cd02440">
    <property type="entry name" value="AdoMet_MTases"/>
    <property type="match status" value="1"/>
</dbReference>
<dbReference type="PANTHER" id="PTHR44942:SF4">
    <property type="entry name" value="METHYLTRANSFERASE TYPE 11 DOMAIN-CONTAINING PROTEIN"/>
    <property type="match status" value="1"/>
</dbReference>
<comment type="caution">
    <text evidence="5">The sequence shown here is derived from an EMBL/GenBank/DDBJ whole genome shotgun (WGS) entry which is preliminary data.</text>
</comment>
<sequence length="209" mass="23021">MWHSIGRQLRNPTGMGGLLTGSLMRFVNETPNRLAIDALHIGSTDTVLELGFGPGHAIKLAAARTSGLVYGVDQSRVMLEQARRRNRTAIREGRVVLHQGRFDLLPVGDASVDKILAVNVIYFWRDVQAIAKEVRRVLRPDGRVSIYATDASTMQKWKFASEDTHRLFAAADLSSTLREGGFDEDEIAVNEVRLTGGIQGLLATIVNRA</sequence>